<dbReference type="OrthoDB" id="3199405at2"/>
<evidence type="ECO:0000313" key="3">
    <source>
        <dbReference type="Proteomes" id="UP000256253"/>
    </source>
</evidence>
<dbReference type="InterPro" id="IPR002018">
    <property type="entry name" value="CarbesteraseB"/>
</dbReference>
<dbReference type="AlphaFoldDB" id="A0A3D9UIJ5"/>
<keyword evidence="3" id="KW-1185">Reference proteome</keyword>
<dbReference type="Pfam" id="PF00135">
    <property type="entry name" value="COesterase"/>
    <property type="match status" value="1"/>
</dbReference>
<proteinExistence type="predicted"/>
<dbReference type="Proteomes" id="UP000256253">
    <property type="component" value="Unassembled WGS sequence"/>
</dbReference>
<name>A0A3D9UIJ5_9MICO</name>
<reference evidence="2 3" key="1">
    <citation type="submission" date="2018-08" db="EMBL/GenBank/DDBJ databases">
        <title>Sequencing the genomes of 1000 actinobacteria strains.</title>
        <authorList>
            <person name="Klenk H.-P."/>
        </authorList>
    </citation>
    <scope>NUCLEOTIDE SEQUENCE [LARGE SCALE GENOMIC DNA]</scope>
    <source>
        <strain evidence="2 3">DSM 22967</strain>
    </source>
</reference>
<dbReference type="SUPFAM" id="SSF53474">
    <property type="entry name" value="alpha/beta-Hydrolases"/>
    <property type="match status" value="1"/>
</dbReference>
<dbReference type="InterPro" id="IPR050309">
    <property type="entry name" value="Type-B_Carboxylest/Lipase"/>
</dbReference>
<protein>
    <submittedName>
        <fullName evidence="2">Para-nitrobenzyl esterase</fullName>
    </submittedName>
</protein>
<organism evidence="2 3">
    <name type="scientific">Calidifontibacter indicus</name>
    <dbReference type="NCBI Taxonomy" id="419650"/>
    <lineage>
        <taxon>Bacteria</taxon>
        <taxon>Bacillati</taxon>
        <taxon>Actinomycetota</taxon>
        <taxon>Actinomycetes</taxon>
        <taxon>Micrococcales</taxon>
        <taxon>Dermacoccaceae</taxon>
        <taxon>Calidifontibacter</taxon>
    </lineage>
</organism>
<dbReference type="InterPro" id="IPR029058">
    <property type="entry name" value="AB_hydrolase_fold"/>
</dbReference>
<evidence type="ECO:0000259" key="1">
    <source>
        <dbReference type="Pfam" id="PF00135"/>
    </source>
</evidence>
<feature type="domain" description="Carboxylesterase type B" evidence="1">
    <location>
        <begin position="43"/>
        <end position="330"/>
    </location>
</feature>
<sequence length="454" mass="48404">MPDHVVDQPGPTVPTVPTWQVPGEAPDAASTVRGRVDGPVWKASGIRYAHAQRWQTSQLAPLASGDIDATRLAPSCPQVSFPLIDEVLDEVEPKLPIDEDCLHLSITMPAGTAPDAGLPVMVWIHGGSYVTGAGDLPIYDPTALVTEHQVVVVTVTYRLGLFGYLRHAASPGNLGLLDQRTALEWVQRYIAHFGGDPANVTAFGESAGGDSVAHLMIADGARGLFRRAIVMSAPLGLMPGRDKMYAAMADKVDGLSADASVEEMLERTNSLQRMSIRYGLRAGMPFGPQYGVAPLPAEDDLDDAWSQVAPDVDLLIGHTAREVALFVPPRLGRVPLRPAVRERLVRRLGNSIYDEPARRFAQRHAAAGGSAATYLLHADSHDDPRGGLLAGAHTTDLPYVFPGPAWETIVAASGPAWHVTPEAGREVRAMLGGFARDGVAVERSGPPVLVRSLG</sequence>
<dbReference type="Gene3D" id="3.40.50.1820">
    <property type="entry name" value="alpha/beta hydrolase"/>
    <property type="match status" value="1"/>
</dbReference>
<gene>
    <name evidence="2" type="ORF">DFJ65_0082</name>
</gene>
<accession>A0A3D9UIJ5</accession>
<dbReference type="PANTHER" id="PTHR11559">
    <property type="entry name" value="CARBOXYLESTERASE"/>
    <property type="match status" value="1"/>
</dbReference>
<evidence type="ECO:0000313" key="2">
    <source>
        <dbReference type="EMBL" id="REF29149.1"/>
    </source>
</evidence>
<dbReference type="EMBL" id="QTUA01000001">
    <property type="protein sequence ID" value="REF29149.1"/>
    <property type="molecule type" value="Genomic_DNA"/>
</dbReference>
<dbReference type="RefSeq" id="WP_115921298.1">
    <property type="nucleotide sequence ID" value="NZ_QTUA01000001.1"/>
</dbReference>
<comment type="caution">
    <text evidence="2">The sequence shown here is derived from an EMBL/GenBank/DDBJ whole genome shotgun (WGS) entry which is preliminary data.</text>
</comment>